<feature type="compositionally biased region" description="Polar residues" evidence="9">
    <location>
        <begin position="1"/>
        <end position="11"/>
    </location>
</feature>
<dbReference type="AlphaFoldDB" id="A0A850DSA5"/>
<evidence type="ECO:0000313" key="12">
    <source>
        <dbReference type="EMBL" id="NUU28377.1"/>
    </source>
</evidence>
<evidence type="ECO:0000256" key="8">
    <source>
        <dbReference type="ARBA" id="ARBA00023012"/>
    </source>
</evidence>
<gene>
    <name evidence="12" type="ORF">HP467_09675</name>
</gene>
<dbReference type="RefSeq" id="WP_175326047.1">
    <property type="nucleotide sequence ID" value="NZ_BAAAWP010000001.1"/>
</dbReference>
<feature type="region of interest" description="Disordered" evidence="9">
    <location>
        <begin position="1"/>
        <end position="25"/>
    </location>
</feature>
<evidence type="ECO:0000256" key="3">
    <source>
        <dbReference type="ARBA" id="ARBA00012438"/>
    </source>
</evidence>
<feature type="domain" description="Signal transduction histidine kinase dimerisation/phosphoacceptor" evidence="11">
    <location>
        <begin position="243"/>
        <end position="309"/>
    </location>
</feature>
<dbReference type="SMART" id="SM00388">
    <property type="entry name" value="HisKA"/>
    <property type="match status" value="1"/>
</dbReference>
<dbReference type="Gene3D" id="6.10.340.10">
    <property type="match status" value="1"/>
</dbReference>
<comment type="caution">
    <text evidence="12">The sequence shown here is derived from an EMBL/GenBank/DDBJ whole genome shotgun (WGS) entry which is preliminary data.</text>
</comment>
<keyword evidence="10" id="KW-0472">Membrane</keyword>
<dbReference type="GO" id="GO:0000155">
    <property type="term" value="F:phosphorelay sensor kinase activity"/>
    <property type="evidence" value="ECO:0007669"/>
    <property type="project" value="InterPro"/>
</dbReference>
<dbReference type="InterPro" id="IPR003661">
    <property type="entry name" value="HisK_dim/P_dom"/>
</dbReference>
<evidence type="ECO:0000313" key="13">
    <source>
        <dbReference type="Proteomes" id="UP000539146"/>
    </source>
</evidence>
<evidence type="ECO:0000256" key="6">
    <source>
        <dbReference type="ARBA" id="ARBA00022679"/>
    </source>
</evidence>
<dbReference type="Proteomes" id="UP000539146">
    <property type="component" value="Unassembled WGS sequence"/>
</dbReference>
<reference evidence="12 13" key="1">
    <citation type="submission" date="2020-05" db="EMBL/GenBank/DDBJ databases">
        <title>Genome Sequencing of Type Strains.</title>
        <authorList>
            <person name="Lemaire J.F."/>
            <person name="Inderbitzin P."/>
            <person name="Gregorio O.A."/>
            <person name="Collins S.B."/>
            <person name="Wespe N."/>
            <person name="Knight-Connoni V."/>
        </authorList>
    </citation>
    <scope>NUCLEOTIDE SEQUENCE [LARGE SCALE GENOMIC DNA]</scope>
    <source>
        <strain evidence="12 13">DSM 20512</strain>
    </source>
</reference>
<dbReference type="PANTHER" id="PTHR44936:SF9">
    <property type="entry name" value="SENSOR PROTEIN CREC"/>
    <property type="match status" value="1"/>
</dbReference>
<protein>
    <recommendedName>
        <fullName evidence="3">histidine kinase</fullName>
        <ecNumber evidence="3">2.7.13.3</ecNumber>
    </recommendedName>
</protein>
<evidence type="ECO:0000259" key="11">
    <source>
        <dbReference type="SMART" id="SM00388"/>
    </source>
</evidence>
<evidence type="ECO:0000256" key="2">
    <source>
        <dbReference type="ARBA" id="ARBA00004651"/>
    </source>
</evidence>
<dbReference type="PANTHER" id="PTHR44936">
    <property type="entry name" value="SENSOR PROTEIN CREC"/>
    <property type="match status" value="1"/>
</dbReference>
<evidence type="ECO:0000256" key="7">
    <source>
        <dbReference type="ARBA" id="ARBA00022777"/>
    </source>
</evidence>
<dbReference type="SUPFAM" id="SSF47384">
    <property type="entry name" value="Homodimeric domain of signal transducing histidine kinase"/>
    <property type="match status" value="1"/>
</dbReference>
<dbReference type="EMBL" id="JABMCG010000104">
    <property type="protein sequence ID" value="NUU28377.1"/>
    <property type="molecule type" value="Genomic_DNA"/>
</dbReference>
<dbReference type="GO" id="GO:0005886">
    <property type="term" value="C:plasma membrane"/>
    <property type="evidence" value="ECO:0007669"/>
    <property type="project" value="UniProtKB-SubCell"/>
</dbReference>
<keyword evidence="10" id="KW-1133">Transmembrane helix</keyword>
<keyword evidence="7 12" id="KW-0418">Kinase</keyword>
<organism evidence="12 13">
    <name type="scientific">Curtobacterium citreum</name>
    <dbReference type="NCBI Taxonomy" id="2036"/>
    <lineage>
        <taxon>Bacteria</taxon>
        <taxon>Bacillati</taxon>
        <taxon>Actinomycetota</taxon>
        <taxon>Actinomycetes</taxon>
        <taxon>Micrococcales</taxon>
        <taxon>Microbacteriaceae</taxon>
        <taxon>Curtobacterium</taxon>
    </lineage>
</organism>
<dbReference type="CDD" id="cd00082">
    <property type="entry name" value="HisKA"/>
    <property type="match status" value="1"/>
</dbReference>
<dbReference type="InterPro" id="IPR050980">
    <property type="entry name" value="2C_sensor_his_kinase"/>
</dbReference>
<feature type="compositionally biased region" description="Basic residues" evidence="9">
    <location>
        <begin position="13"/>
        <end position="22"/>
    </location>
</feature>
<dbReference type="EC" id="2.7.13.3" evidence="3"/>
<keyword evidence="5" id="KW-0597">Phosphoprotein</keyword>
<dbReference type="InterPro" id="IPR036097">
    <property type="entry name" value="HisK_dim/P_sf"/>
</dbReference>
<evidence type="ECO:0000256" key="4">
    <source>
        <dbReference type="ARBA" id="ARBA00022475"/>
    </source>
</evidence>
<keyword evidence="4" id="KW-1003">Cell membrane</keyword>
<feature type="transmembrane region" description="Helical" evidence="10">
    <location>
        <begin position="29"/>
        <end position="51"/>
    </location>
</feature>
<dbReference type="Pfam" id="PF00512">
    <property type="entry name" value="HisKA"/>
    <property type="match status" value="1"/>
</dbReference>
<comment type="subcellular location">
    <subcellularLocation>
        <location evidence="2">Cell membrane</location>
        <topology evidence="2">Multi-pass membrane protein</topology>
    </subcellularLocation>
</comment>
<evidence type="ECO:0000256" key="1">
    <source>
        <dbReference type="ARBA" id="ARBA00000085"/>
    </source>
</evidence>
<name>A0A850DSA5_9MICO</name>
<evidence type="ECO:0000256" key="5">
    <source>
        <dbReference type="ARBA" id="ARBA00022553"/>
    </source>
</evidence>
<keyword evidence="8" id="KW-0902">Two-component regulatory system</keyword>
<accession>A0A850DSA5</accession>
<feature type="transmembrane region" description="Helical" evidence="10">
    <location>
        <begin position="167"/>
        <end position="188"/>
    </location>
</feature>
<sequence>MTDPATVTDTAARTHRSPRRRGSLTGRTVATTVAVAVIAALAVAVVAFQLLRQESIGQTRLVLRSSAQAVAVAPSDERAAFAARFERRSGHRIDVGFGGDGEVVQLATPLPAGLEARLATATRLSVRQTDGWRTLLVEAVPARGGGSVVAVEDVSVLHQDTVLGRTAVALLVGVLVAVVLGIGVARLVTRPLRSAAAAATRLAGGERGVHGALPGATAAVREVAEIEQALGVLDAELARSEAAQREFLLSISHEFRTPLAAVRGYADALVDGLVPADDVARVGGVLRAETERLDAFVADLLALARTEADDFPVHPVDTDAVVLATDAVTAWSGRATTLGVRVRVTSSVPAAPLR</sequence>
<comment type="catalytic activity">
    <reaction evidence="1">
        <text>ATP + protein L-histidine = ADP + protein N-phospho-L-histidine.</text>
        <dbReference type="EC" id="2.7.13.3"/>
    </reaction>
</comment>
<keyword evidence="6" id="KW-0808">Transferase</keyword>
<keyword evidence="10" id="KW-0812">Transmembrane</keyword>
<evidence type="ECO:0000256" key="10">
    <source>
        <dbReference type="SAM" id="Phobius"/>
    </source>
</evidence>
<evidence type="ECO:0000256" key="9">
    <source>
        <dbReference type="SAM" id="MobiDB-lite"/>
    </source>
</evidence>
<dbReference type="Gene3D" id="1.10.287.130">
    <property type="match status" value="1"/>
</dbReference>
<proteinExistence type="predicted"/>